<accession>A0AAU8CIM7</accession>
<protein>
    <submittedName>
        <fullName evidence="1">Uncharacterized protein</fullName>
    </submittedName>
</protein>
<evidence type="ECO:0000313" key="1">
    <source>
        <dbReference type="EMBL" id="XCG46678.1"/>
    </source>
</evidence>
<sequence>MLGAISRLIAAMIPGALYIESISGRAHRSDWRVSRLIDKFLGDNHCRQEFEWEKLVRELAIAIDRHRPGREDHQRDQQVAADQS</sequence>
<gene>
    <name evidence="1" type="ORF">ABVK50_15265</name>
</gene>
<dbReference type="AlphaFoldDB" id="A0AAU8CIM7"/>
<dbReference type="EMBL" id="CP159253">
    <property type="protein sequence ID" value="XCG46678.1"/>
    <property type="molecule type" value="Genomic_DNA"/>
</dbReference>
<reference evidence="1" key="1">
    <citation type="submission" date="2024-06" db="EMBL/GenBank/DDBJ databases">
        <title>Mesorhizobium karijinii sp. nov., a symbiont of the iconic Swainsona formosa from arid Australia.</title>
        <authorList>
            <person name="Hill Y.J."/>
            <person name="Watkin E.L.J."/>
            <person name="O'Hara G.W."/>
            <person name="Terpolilli J."/>
            <person name="Tye M.L."/>
            <person name="Kohlmeier M.G."/>
        </authorList>
    </citation>
    <scope>NUCLEOTIDE SEQUENCE</scope>
    <source>
        <strain evidence="1">WSM2240</strain>
    </source>
</reference>
<proteinExistence type="predicted"/>
<organism evidence="1">
    <name type="scientific">Mesorhizobium sp. WSM2240</name>
    <dbReference type="NCBI Taxonomy" id="3228851"/>
    <lineage>
        <taxon>Bacteria</taxon>
        <taxon>Pseudomonadati</taxon>
        <taxon>Pseudomonadota</taxon>
        <taxon>Alphaproteobacteria</taxon>
        <taxon>Hyphomicrobiales</taxon>
        <taxon>Phyllobacteriaceae</taxon>
        <taxon>Mesorhizobium</taxon>
    </lineage>
</organism>
<name>A0AAU8CIM7_9HYPH</name>
<dbReference type="RefSeq" id="WP_353640754.1">
    <property type="nucleotide sequence ID" value="NZ_CP159253.1"/>
</dbReference>